<dbReference type="EMBL" id="JBHSWN010000001">
    <property type="protein sequence ID" value="MFC6788321.1"/>
    <property type="molecule type" value="Genomic_DNA"/>
</dbReference>
<name>A0ABW2BFW3_9HYPH</name>
<protein>
    <submittedName>
        <fullName evidence="2">Uncharacterized protein</fullName>
    </submittedName>
</protein>
<sequence length="102" mass="9463">MILLVSLAAGSAVAQDAGNKPAAPRDIGPPTAVAPTTPPNSTVVVAPDTQKSGPGANTTIARSGTGADTITTDTAVGGNAEQQTRAVPLAGGGSGGSGGGGS</sequence>
<feature type="compositionally biased region" description="Polar residues" evidence="1">
    <location>
        <begin position="49"/>
        <end position="62"/>
    </location>
</feature>
<evidence type="ECO:0000256" key="1">
    <source>
        <dbReference type="SAM" id="MobiDB-lite"/>
    </source>
</evidence>
<feature type="compositionally biased region" description="Low complexity" evidence="1">
    <location>
        <begin position="29"/>
        <end position="47"/>
    </location>
</feature>
<dbReference type="Proteomes" id="UP001596292">
    <property type="component" value="Unassembled WGS sequence"/>
</dbReference>
<feature type="region of interest" description="Disordered" evidence="1">
    <location>
        <begin position="13"/>
        <end position="102"/>
    </location>
</feature>
<organism evidence="2 3">
    <name type="scientific">Methylobacterium komagatae</name>
    <dbReference type="NCBI Taxonomy" id="374425"/>
    <lineage>
        <taxon>Bacteria</taxon>
        <taxon>Pseudomonadati</taxon>
        <taxon>Pseudomonadota</taxon>
        <taxon>Alphaproteobacteria</taxon>
        <taxon>Hyphomicrobiales</taxon>
        <taxon>Methylobacteriaceae</taxon>
        <taxon>Methylobacterium</taxon>
    </lineage>
</organism>
<keyword evidence="3" id="KW-1185">Reference proteome</keyword>
<gene>
    <name evidence="2" type="ORF">ACFQE0_00960</name>
</gene>
<reference evidence="3" key="1">
    <citation type="journal article" date="2019" name="Int. J. Syst. Evol. Microbiol.">
        <title>The Global Catalogue of Microorganisms (GCM) 10K type strain sequencing project: providing services to taxonomists for standard genome sequencing and annotation.</title>
        <authorList>
            <consortium name="The Broad Institute Genomics Platform"/>
            <consortium name="The Broad Institute Genome Sequencing Center for Infectious Disease"/>
            <person name="Wu L."/>
            <person name="Ma J."/>
        </authorList>
    </citation>
    <scope>NUCLEOTIDE SEQUENCE [LARGE SCALE GENOMIC DNA]</scope>
    <source>
        <strain evidence="3">CCUG 48316</strain>
    </source>
</reference>
<comment type="caution">
    <text evidence="2">The sequence shown here is derived from an EMBL/GenBank/DDBJ whole genome shotgun (WGS) entry which is preliminary data.</text>
</comment>
<proteinExistence type="predicted"/>
<evidence type="ECO:0000313" key="3">
    <source>
        <dbReference type="Proteomes" id="UP001596292"/>
    </source>
</evidence>
<dbReference type="RefSeq" id="WP_378966221.1">
    <property type="nucleotide sequence ID" value="NZ_JBHSWN010000001.1"/>
</dbReference>
<evidence type="ECO:0000313" key="2">
    <source>
        <dbReference type="EMBL" id="MFC6788321.1"/>
    </source>
</evidence>
<feature type="compositionally biased region" description="Low complexity" evidence="1">
    <location>
        <begin position="64"/>
        <end position="78"/>
    </location>
</feature>
<feature type="compositionally biased region" description="Gly residues" evidence="1">
    <location>
        <begin position="90"/>
        <end position="102"/>
    </location>
</feature>
<accession>A0ABW2BFW3</accession>